<dbReference type="InterPro" id="IPR011051">
    <property type="entry name" value="RmlC_Cupin_sf"/>
</dbReference>
<evidence type="ECO:0000313" key="3">
    <source>
        <dbReference type="Proteomes" id="UP000229176"/>
    </source>
</evidence>
<comment type="caution">
    <text evidence="2">The sequence shown here is derived from an EMBL/GenBank/DDBJ whole genome shotgun (WGS) entry which is preliminary data.</text>
</comment>
<proteinExistence type="predicted"/>
<dbReference type="EMBL" id="PCTI01000010">
    <property type="protein sequence ID" value="PIP69163.1"/>
    <property type="molecule type" value="Genomic_DNA"/>
</dbReference>
<dbReference type="CDD" id="cd02208">
    <property type="entry name" value="cupin_RmlC-like"/>
    <property type="match status" value="1"/>
</dbReference>
<feature type="domain" description="Cupin type-2" evidence="1">
    <location>
        <begin position="45"/>
        <end position="112"/>
    </location>
</feature>
<dbReference type="SUPFAM" id="SSF51182">
    <property type="entry name" value="RmlC-like cupins"/>
    <property type="match status" value="1"/>
</dbReference>
<evidence type="ECO:0000259" key="1">
    <source>
        <dbReference type="Pfam" id="PF07883"/>
    </source>
</evidence>
<dbReference type="AlphaFoldDB" id="A0A2H0CGY1"/>
<dbReference type="Proteomes" id="UP000229176">
    <property type="component" value="Unassembled WGS sequence"/>
</dbReference>
<gene>
    <name evidence="2" type="ORF">COW91_00690</name>
</gene>
<name>A0A2H0CGY1_9BACT</name>
<dbReference type="Gene3D" id="2.60.120.10">
    <property type="entry name" value="Jelly Rolls"/>
    <property type="match status" value="1"/>
</dbReference>
<dbReference type="InterPro" id="IPR014710">
    <property type="entry name" value="RmlC-like_jellyroll"/>
</dbReference>
<dbReference type="Pfam" id="PF07883">
    <property type="entry name" value="Cupin_2"/>
    <property type="match status" value="1"/>
</dbReference>
<dbReference type="InterPro" id="IPR013096">
    <property type="entry name" value="Cupin_2"/>
</dbReference>
<accession>A0A2H0CGY1</accession>
<evidence type="ECO:0000313" key="2">
    <source>
        <dbReference type="EMBL" id="PIP69163.1"/>
    </source>
</evidence>
<sequence>MLKLSNKKVEIFYPTCNIDTVKDGRGGIFTWIPQDAIMEFNMLYFTPGASRGNHRHPEFVEYSLIVDGSAIVVTKDAPSMKEKVIHVSKGSCIRTPKGVNHTIHAITNLTVVAMLTKPWDDCKTPIIRENILKK</sequence>
<reference evidence="2 3" key="1">
    <citation type="submission" date="2017-09" db="EMBL/GenBank/DDBJ databases">
        <title>Depth-based differentiation of microbial function through sediment-hosted aquifers and enrichment of novel symbionts in the deep terrestrial subsurface.</title>
        <authorList>
            <person name="Probst A.J."/>
            <person name="Ladd B."/>
            <person name="Jarett J.K."/>
            <person name="Geller-Mcgrath D.E."/>
            <person name="Sieber C.M."/>
            <person name="Emerson J.B."/>
            <person name="Anantharaman K."/>
            <person name="Thomas B.C."/>
            <person name="Malmstrom R."/>
            <person name="Stieglmeier M."/>
            <person name="Klingl A."/>
            <person name="Woyke T."/>
            <person name="Ryan C.M."/>
            <person name="Banfield J.F."/>
        </authorList>
    </citation>
    <scope>NUCLEOTIDE SEQUENCE [LARGE SCALE GENOMIC DNA]</scope>
    <source>
        <strain evidence="2">CG22_combo_CG10-13_8_21_14_all_32_8</strain>
    </source>
</reference>
<organism evidence="2 3">
    <name type="scientific">Candidatus Nomurabacteria bacterium CG22_combo_CG10-13_8_21_14_all_32_8</name>
    <dbReference type="NCBI Taxonomy" id="1974732"/>
    <lineage>
        <taxon>Bacteria</taxon>
        <taxon>Candidatus Nomuraibacteriota</taxon>
    </lineage>
</organism>
<protein>
    <recommendedName>
        <fullName evidence="1">Cupin type-2 domain-containing protein</fullName>
    </recommendedName>
</protein>